<proteinExistence type="predicted"/>
<evidence type="ECO:0000313" key="3">
    <source>
        <dbReference type="Proteomes" id="UP000238378"/>
    </source>
</evidence>
<dbReference type="EMBL" id="PVOB01000077">
    <property type="protein sequence ID" value="PRO95157.1"/>
    <property type="molecule type" value="Genomic_DNA"/>
</dbReference>
<protein>
    <recommendedName>
        <fullName evidence="1">Glycosyltransferase 2-like domain-containing protein</fullName>
    </recommendedName>
</protein>
<sequence length="197" mass="22906">MVFDNTPQNSDKLKVMVNKPNIYIYSNGENNGLSEAYNFFMKRADKEFNFLCTMDQDSNFDKLNINAMFNYINKHDMSKVAVVGPKVKYKDEDRIGKDNSVSSKNYLISSGSFLNLSLLSLANIHFDPSYFIDRVDTDFCKQCQKKGYQVIEYSGSVLYQVLGQRIRFSKLGNHSYKRHYYMVDCKFNPNFWTNLSA</sequence>
<dbReference type="InterPro" id="IPR029044">
    <property type="entry name" value="Nucleotide-diphossugar_trans"/>
</dbReference>
<accession>A0ABX5D3Q1</accession>
<feature type="domain" description="Glycosyltransferase 2-like" evidence="1">
    <location>
        <begin position="4"/>
        <end position="95"/>
    </location>
</feature>
<dbReference type="Proteomes" id="UP000238378">
    <property type="component" value="Unassembled WGS sequence"/>
</dbReference>
<evidence type="ECO:0000259" key="1">
    <source>
        <dbReference type="Pfam" id="PF00535"/>
    </source>
</evidence>
<keyword evidence="3" id="KW-1185">Reference proteome</keyword>
<evidence type="ECO:0000313" key="2">
    <source>
        <dbReference type="EMBL" id="PRO95157.1"/>
    </source>
</evidence>
<dbReference type="InterPro" id="IPR001173">
    <property type="entry name" value="Glyco_trans_2-like"/>
</dbReference>
<comment type="caution">
    <text evidence="2">The sequence shown here is derived from an EMBL/GenBank/DDBJ whole genome shotgun (WGS) entry which is preliminary data.</text>
</comment>
<dbReference type="Pfam" id="PF00535">
    <property type="entry name" value="Glycos_transf_2"/>
    <property type="match status" value="1"/>
</dbReference>
<dbReference type="SUPFAM" id="SSF53448">
    <property type="entry name" value="Nucleotide-diphospho-sugar transferases"/>
    <property type="match status" value="1"/>
</dbReference>
<dbReference type="Gene3D" id="3.90.550.10">
    <property type="entry name" value="Spore Coat Polysaccharide Biosynthesis Protein SpsA, Chain A"/>
    <property type="match status" value="1"/>
</dbReference>
<gene>
    <name evidence="2" type="ORF">C6Y08_06125</name>
</gene>
<organism evidence="2 3">
    <name type="scientific">Lactiplantibacillus pentosus</name>
    <name type="common">Lactobacillus pentosus</name>
    <dbReference type="NCBI Taxonomy" id="1589"/>
    <lineage>
        <taxon>Bacteria</taxon>
        <taxon>Bacillati</taxon>
        <taxon>Bacillota</taxon>
        <taxon>Bacilli</taxon>
        <taxon>Lactobacillales</taxon>
        <taxon>Lactobacillaceae</taxon>
        <taxon>Lactiplantibacillus</taxon>
    </lineage>
</organism>
<name>A0ABX5D3Q1_LACPE</name>
<reference evidence="2 3" key="1">
    <citation type="submission" date="2018-03" db="EMBL/GenBank/DDBJ databases">
        <title>Draft Genome Sequences of six Lactobacillus pentosus Strains Isolated from Brines of Traditionally Fermented Spanish-Style Green Table Olives.</title>
        <authorList>
            <person name="Calero-Delgado B."/>
            <person name="Martin-Platero A.M."/>
            <person name="Perez-Pulido A.J."/>
            <person name="Benitez-Cabello A."/>
            <person name="Casimiro-Soriguer C.S."/>
            <person name="Martinez-Bueno M."/>
            <person name="Arroyo-Lopez F.N."/>
            <person name="Rodriguez-Gomez F."/>
            <person name="Bautista-Gallego J."/>
            <person name="Garrido-Fernandez A."/>
            <person name="Jimenez-Diaz R."/>
        </authorList>
    </citation>
    <scope>NUCLEOTIDE SEQUENCE [LARGE SCALE GENOMIC DNA]</scope>
    <source>
        <strain evidence="2 3">IG2</strain>
    </source>
</reference>